<dbReference type="SUPFAM" id="SSF46689">
    <property type="entry name" value="Homeodomain-like"/>
    <property type="match status" value="1"/>
</dbReference>
<evidence type="ECO:0000313" key="2">
    <source>
        <dbReference type="Proteomes" id="UP000800200"/>
    </source>
</evidence>
<dbReference type="OrthoDB" id="3647574at2759"/>
<accession>A0A6A6D7J9</accession>
<gene>
    <name evidence="1" type="ORF">K469DRAFT_680607</name>
</gene>
<reference evidence="1" key="1">
    <citation type="journal article" date="2020" name="Stud. Mycol.">
        <title>101 Dothideomycetes genomes: a test case for predicting lifestyles and emergence of pathogens.</title>
        <authorList>
            <person name="Haridas S."/>
            <person name="Albert R."/>
            <person name="Binder M."/>
            <person name="Bloem J."/>
            <person name="Labutti K."/>
            <person name="Salamov A."/>
            <person name="Andreopoulos B."/>
            <person name="Baker S."/>
            <person name="Barry K."/>
            <person name="Bills G."/>
            <person name="Bluhm B."/>
            <person name="Cannon C."/>
            <person name="Castanera R."/>
            <person name="Culley D."/>
            <person name="Daum C."/>
            <person name="Ezra D."/>
            <person name="Gonzalez J."/>
            <person name="Henrissat B."/>
            <person name="Kuo A."/>
            <person name="Liang C."/>
            <person name="Lipzen A."/>
            <person name="Lutzoni F."/>
            <person name="Magnuson J."/>
            <person name="Mondo S."/>
            <person name="Nolan M."/>
            <person name="Ohm R."/>
            <person name="Pangilinan J."/>
            <person name="Park H.-J."/>
            <person name="Ramirez L."/>
            <person name="Alfaro M."/>
            <person name="Sun H."/>
            <person name="Tritt A."/>
            <person name="Yoshinaga Y."/>
            <person name="Zwiers L.-H."/>
            <person name="Turgeon B."/>
            <person name="Goodwin S."/>
            <person name="Spatafora J."/>
            <person name="Crous P."/>
            <person name="Grigoriev I."/>
        </authorList>
    </citation>
    <scope>NUCLEOTIDE SEQUENCE</scope>
    <source>
        <strain evidence="1">CBS 207.26</strain>
    </source>
</reference>
<sequence length="217" mass="25216">MYRAYGVSTAPLTRAQTRRAFVIPKELKTKGRGLDGRRRLEIYRYLLLGWHHDSIADFAGVSVSEVYAIERNLKLYGSTRKPSNPDVVLGRPCKIGPEDKQALFNELYRSGWMYHNKIAYWLWMERGVQVHRLTVTRLIIDPLIGCIQMPPGGQNPAVHGISISRNKELCKSYRHVMRLYTATNLVFLDKLIFNKKTGWRHYVYALVGYNNRYIQNI</sequence>
<name>A0A6A6D7J9_9PEZI</name>
<dbReference type="AlphaFoldDB" id="A0A6A6D7J9"/>
<keyword evidence="2" id="KW-1185">Reference proteome</keyword>
<dbReference type="EMBL" id="ML994752">
    <property type="protein sequence ID" value="KAF2175015.1"/>
    <property type="molecule type" value="Genomic_DNA"/>
</dbReference>
<dbReference type="Proteomes" id="UP000800200">
    <property type="component" value="Unassembled WGS sequence"/>
</dbReference>
<organism evidence="1 2">
    <name type="scientific">Zopfia rhizophila CBS 207.26</name>
    <dbReference type="NCBI Taxonomy" id="1314779"/>
    <lineage>
        <taxon>Eukaryota</taxon>
        <taxon>Fungi</taxon>
        <taxon>Dikarya</taxon>
        <taxon>Ascomycota</taxon>
        <taxon>Pezizomycotina</taxon>
        <taxon>Dothideomycetes</taxon>
        <taxon>Dothideomycetes incertae sedis</taxon>
        <taxon>Zopfiaceae</taxon>
        <taxon>Zopfia</taxon>
    </lineage>
</organism>
<proteinExistence type="predicted"/>
<evidence type="ECO:0000313" key="1">
    <source>
        <dbReference type="EMBL" id="KAF2175015.1"/>
    </source>
</evidence>
<dbReference type="InterPro" id="IPR009057">
    <property type="entry name" value="Homeodomain-like_sf"/>
</dbReference>
<protein>
    <submittedName>
        <fullName evidence="1">Uncharacterized protein</fullName>
    </submittedName>
</protein>